<dbReference type="GO" id="GO:0004190">
    <property type="term" value="F:aspartic-type endopeptidase activity"/>
    <property type="evidence" value="ECO:0007669"/>
    <property type="project" value="InterPro"/>
</dbReference>
<dbReference type="EMBL" id="UYRR01008475">
    <property type="protein sequence ID" value="VDK24328.1"/>
    <property type="molecule type" value="Genomic_DNA"/>
</dbReference>
<reference evidence="4 5" key="2">
    <citation type="submission" date="2018-11" db="EMBL/GenBank/DDBJ databases">
        <authorList>
            <consortium name="Pathogen Informatics"/>
        </authorList>
    </citation>
    <scope>NUCLEOTIDE SEQUENCE [LARGE SCALE GENOMIC DNA]</scope>
</reference>
<dbReference type="Proteomes" id="UP000267096">
    <property type="component" value="Unassembled WGS sequence"/>
</dbReference>
<dbReference type="PROSITE" id="PS51767">
    <property type="entry name" value="PEPTIDASE_A1"/>
    <property type="match status" value="1"/>
</dbReference>
<dbReference type="GO" id="GO:0006508">
    <property type="term" value="P:proteolysis"/>
    <property type="evidence" value="ECO:0007669"/>
    <property type="project" value="InterPro"/>
</dbReference>
<evidence type="ECO:0000259" key="3">
    <source>
        <dbReference type="PROSITE" id="PS51767"/>
    </source>
</evidence>
<sequence length="131" mass="14605">MKRHHMQNKQSDTCEQKQRFDSATSSTYKAQRTKWQIRYGEGGSLGIFGEDVVRFGGKGSHQLVVPNTVFGQALAVSETFKAFEMDGILGLGFQSIAVGNVLPPLNNAWNQDLLDQPIFTVWLQRRVSTAS</sequence>
<dbReference type="Gene3D" id="2.40.70.10">
    <property type="entry name" value="Acid Proteases"/>
    <property type="match status" value="1"/>
</dbReference>
<dbReference type="SUPFAM" id="SSF50630">
    <property type="entry name" value="Acid proteases"/>
    <property type="match status" value="1"/>
</dbReference>
<proteinExistence type="inferred from homology"/>
<dbReference type="Pfam" id="PF00026">
    <property type="entry name" value="Asp"/>
    <property type="match status" value="1"/>
</dbReference>
<evidence type="ECO:0000313" key="5">
    <source>
        <dbReference type="Proteomes" id="UP000267096"/>
    </source>
</evidence>
<dbReference type="AlphaFoldDB" id="A0A0M3JBC5"/>
<evidence type="ECO:0000256" key="2">
    <source>
        <dbReference type="SAM" id="MobiDB-lite"/>
    </source>
</evidence>
<dbReference type="OrthoDB" id="5866118at2759"/>
<protein>
    <submittedName>
        <fullName evidence="6">Peptidase A1 domain-containing protein</fullName>
    </submittedName>
</protein>
<gene>
    <name evidence="4" type="ORF">ASIM_LOCUS4708</name>
</gene>
<dbReference type="InterPro" id="IPR033121">
    <property type="entry name" value="PEPTIDASE_A1"/>
</dbReference>
<name>A0A0M3JBC5_ANISI</name>
<comment type="similarity">
    <text evidence="1">Belongs to the peptidase A1 family.</text>
</comment>
<accession>A0A0M3JBC5</accession>
<evidence type="ECO:0000313" key="4">
    <source>
        <dbReference type="EMBL" id="VDK24328.1"/>
    </source>
</evidence>
<dbReference type="GO" id="GO:0005764">
    <property type="term" value="C:lysosome"/>
    <property type="evidence" value="ECO:0007669"/>
    <property type="project" value="TreeGrafter"/>
</dbReference>
<dbReference type="PANTHER" id="PTHR47966">
    <property type="entry name" value="BETA-SITE APP-CLEAVING ENZYME, ISOFORM A-RELATED"/>
    <property type="match status" value="1"/>
</dbReference>
<dbReference type="InterPro" id="IPR001461">
    <property type="entry name" value="Aspartic_peptidase_A1"/>
</dbReference>
<dbReference type="WBParaSite" id="ASIM_0000489901-mRNA-1">
    <property type="protein sequence ID" value="ASIM_0000489901-mRNA-1"/>
    <property type="gene ID" value="ASIM_0000489901"/>
</dbReference>
<reference evidence="6" key="1">
    <citation type="submission" date="2017-02" db="UniProtKB">
        <authorList>
            <consortium name="WormBaseParasite"/>
        </authorList>
    </citation>
    <scope>IDENTIFICATION</scope>
</reference>
<dbReference type="InterPro" id="IPR021109">
    <property type="entry name" value="Peptidase_aspartic_dom_sf"/>
</dbReference>
<evidence type="ECO:0000313" key="6">
    <source>
        <dbReference type="WBParaSite" id="ASIM_0000489901-mRNA-1"/>
    </source>
</evidence>
<dbReference type="InterPro" id="IPR034164">
    <property type="entry name" value="Pepsin-like_dom"/>
</dbReference>
<evidence type="ECO:0000256" key="1">
    <source>
        <dbReference type="ARBA" id="ARBA00007447"/>
    </source>
</evidence>
<feature type="region of interest" description="Disordered" evidence="2">
    <location>
        <begin position="1"/>
        <end position="25"/>
    </location>
</feature>
<feature type="domain" description="Peptidase A1" evidence="3">
    <location>
        <begin position="1"/>
        <end position="131"/>
    </location>
</feature>
<organism evidence="6">
    <name type="scientific">Anisakis simplex</name>
    <name type="common">Herring worm</name>
    <dbReference type="NCBI Taxonomy" id="6269"/>
    <lineage>
        <taxon>Eukaryota</taxon>
        <taxon>Metazoa</taxon>
        <taxon>Ecdysozoa</taxon>
        <taxon>Nematoda</taxon>
        <taxon>Chromadorea</taxon>
        <taxon>Rhabditida</taxon>
        <taxon>Spirurina</taxon>
        <taxon>Ascaridomorpha</taxon>
        <taxon>Ascaridoidea</taxon>
        <taxon>Anisakidae</taxon>
        <taxon>Anisakis</taxon>
        <taxon>Anisakis simplex complex</taxon>
    </lineage>
</organism>
<dbReference type="PANTHER" id="PTHR47966:SF45">
    <property type="entry name" value="PEPTIDASE A1 DOMAIN-CONTAINING PROTEIN"/>
    <property type="match status" value="1"/>
</dbReference>
<dbReference type="CDD" id="cd05471">
    <property type="entry name" value="pepsin_like"/>
    <property type="match status" value="1"/>
</dbReference>
<keyword evidence="5" id="KW-1185">Reference proteome</keyword>